<evidence type="ECO:0000256" key="3">
    <source>
        <dbReference type="ARBA" id="ARBA00022741"/>
    </source>
</evidence>
<evidence type="ECO:0000313" key="11">
    <source>
        <dbReference type="Proteomes" id="UP000785679"/>
    </source>
</evidence>
<comment type="similarity">
    <text evidence="2 7">Belongs to the AAA ATPase family.</text>
</comment>
<sequence>MQNNLIERVQQLARWAVKAEKGDDLTLAFDCYIRALEFIRDLLAQEKNPKLAEVFKEKASEFMHRAEQLKAAIKAQKEFSHSESSINKINKPPDNKVINKDHFDSLSDAILIEKPTIKWTDVAGLKQAKSALQEAVVIPARFPQLFTGERKPWKGILLYGPPGTGKSYLAKACASEVDCTFISVSSADLVSKWLGESEKLIKQLFQLAKERSPSIIFIDEIDSLCGQRCEGESDSNRRIKTEFLVQMQGGAGAESQGVLILGATNVPWELDPAVRRRFEKRIYIPLPDTEARMTQFKLRLGKTPNAVTESDFKEFGLASEGYSGSDIAVVVKEALMMPLRRCISARKFKHKKDPVDNSLKWIATYPSDNIGVEMTLSDVPPQMLICPDVNAEDIYSALVQTRPSVAKKDLEKYEQFTRQYGERD</sequence>
<dbReference type="InterPro" id="IPR036181">
    <property type="entry name" value="MIT_dom_sf"/>
</dbReference>
<dbReference type="Proteomes" id="UP000785679">
    <property type="component" value="Unassembled WGS sequence"/>
</dbReference>
<dbReference type="Pfam" id="PF00004">
    <property type="entry name" value="AAA"/>
    <property type="match status" value="1"/>
</dbReference>
<dbReference type="EMBL" id="RRYP01010508">
    <property type="protein sequence ID" value="TNV78336.1"/>
    <property type="molecule type" value="Genomic_DNA"/>
</dbReference>
<feature type="domain" description="MIT" evidence="9">
    <location>
        <begin position="2"/>
        <end position="79"/>
    </location>
</feature>
<dbReference type="InterPro" id="IPR007330">
    <property type="entry name" value="MIT_dom"/>
</dbReference>
<dbReference type="InterPro" id="IPR027417">
    <property type="entry name" value="P-loop_NTPase"/>
</dbReference>
<dbReference type="InterPro" id="IPR003960">
    <property type="entry name" value="ATPase_AAA_CS"/>
</dbReference>
<keyword evidence="5 7" id="KW-0067">ATP-binding</keyword>
<dbReference type="Pfam" id="PF17862">
    <property type="entry name" value="AAA_lid_3"/>
    <property type="match status" value="1"/>
</dbReference>
<dbReference type="Gene3D" id="1.20.58.80">
    <property type="entry name" value="Phosphotransferase system, lactose/cellobiose-type IIA subunit"/>
    <property type="match status" value="1"/>
</dbReference>
<gene>
    <name evidence="10" type="ORF">FGO68_gene6957</name>
</gene>
<dbReference type="SMART" id="SM00745">
    <property type="entry name" value="MIT"/>
    <property type="match status" value="1"/>
</dbReference>
<protein>
    <recommendedName>
        <fullName evidence="12">Vesicle-fusing ATPase</fullName>
    </recommendedName>
</protein>
<dbReference type="Gene3D" id="3.40.50.300">
    <property type="entry name" value="P-loop containing nucleotide triphosphate hydrolases"/>
    <property type="match status" value="1"/>
</dbReference>
<dbReference type="Pfam" id="PF04212">
    <property type="entry name" value="MIT"/>
    <property type="match status" value="1"/>
</dbReference>
<dbReference type="GO" id="GO:0016197">
    <property type="term" value="P:endosomal transport"/>
    <property type="evidence" value="ECO:0007669"/>
    <property type="project" value="TreeGrafter"/>
</dbReference>
<dbReference type="InterPro" id="IPR003959">
    <property type="entry name" value="ATPase_AAA_core"/>
</dbReference>
<keyword evidence="6" id="KW-0472">Membrane</keyword>
<evidence type="ECO:0000256" key="6">
    <source>
        <dbReference type="ARBA" id="ARBA00023136"/>
    </source>
</evidence>
<evidence type="ECO:0000256" key="4">
    <source>
        <dbReference type="ARBA" id="ARBA00022753"/>
    </source>
</evidence>
<dbReference type="InterPro" id="IPR050304">
    <property type="entry name" value="MT-severing_AAA_ATPase"/>
</dbReference>
<dbReference type="SUPFAM" id="SSF52540">
    <property type="entry name" value="P-loop containing nucleoside triphosphate hydrolases"/>
    <property type="match status" value="1"/>
</dbReference>
<dbReference type="InterPro" id="IPR015415">
    <property type="entry name" value="Spast_Vps4_C"/>
</dbReference>
<dbReference type="PANTHER" id="PTHR23074">
    <property type="entry name" value="AAA DOMAIN-CONTAINING"/>
    <property type="match status" value="1"/>
</dbReference>
<evidence type="ECO:0008006" key="12">
    <source>
        <dbReference type="Google" id="ProtNLM"/>
    </source>
</evidence>
<keyword evidence="11" id="KW-1185">Reference proteome</keyword>
<evidence type="ECO:0000259" key="8">
    <source>
        <dbReference type="SMART" id="SM00382"/>
    </source>
</evidence>
<dbReference type="Gene3D" id="1.10.8.60">
    <property type="match status" value="1"/>
</dbReference>
<name>A0A8J8T1P9_HALGN</name>
<dbReference type="FunFam" id="1.10.8.60:FF:000015">
    <property type="entry name" value="vacuolar protein sorting-associated protein 4A"/>
    <property type="match status" value="1"/>
</dbReference>
<dbReference type="GO" id="GO:0005524">
    <property type="term" value="F:ATP binding"/>
    <property type="evidence" value="ECO:0007669"/>
    <property type="project" value="UniProtKB-KW"/>
</dbReference>
<dbReference type="GO" id="GO:0007033">
    <property type="term" value="P:vacuole organization"/>
    <property type="evidence" value="ECO:0007669"/>
    <property type="project" value="TreeGrafter"/>
</dbReference>
<dbReference type="GO" id="GO:0016887">
    <property type="term" value="F:ATP hydrolysis activity"/>
    <property type="evidence" value="ECO:0007669"/>
    <property type="project" value="InterPro"/>
</dbReference>
<dbReference type="InterPro" id="IPR041569">
    <property type="entry name" value="AAA_lid_3"/>
</dbReference>
<comment type="caution">
    <text evidence="10">The sequence shown here is derived from an EMBL/GenBank/DDBJ whole genome shotgun (WGS) entry which is preliminary data.</text>
</comment>
<evidence type="ECO:0000256" key="7">
    <source>
        <dbReference type="RuleBase" id="RU003651"/>
    </source>
</evidence>
<dbReference type="Pfam" id="PF09336">
    <property type="entry name" value="Vps4_C"/>
    <property type="match status" value="1"/>
</dbReference>
<comment type="subcellular location">
    <subcellularLocation>
        <location evidence="1">Endosome membrane</location>
        <topology evidence="1">Peripheral membrane protein</topology>
    </subcellularLocation>
</comment>
<evidence type="ECO:0000256" key="2">
    <source>
        <dbReference type="ARBA" id="ARBA00006914"/>
    </source>
</evidence>
<accession>A0A8J8T1P9</accession>
<dbReference type="InterPro" id="IPR003593">
    <property type="entry name" value="AAA+_ATPase"/>
</dbReference>
<dbReference type="PANTHER" id="PTHR23074:SF83">
    <property type="entry name" value="VACUOLAR PROTEIN SORTING-ASSOCIATED PROTEIN 4A"/>
    <property type="match status" value="1"/>
</dbReference>
<proteinExistence type="inferred from homology"/>
<evidence type="ECO:0000256" key="1">
    <source>
        <dbReference type="ARBA" id="ARBA00004481"/>
    </source>
</evidence>
<dbReference type="SMART" id="SM00382">
    <property type="entry name" value="AAA"/>
    <property type="match status" value="1"/>
</dbReference>
<reference evidence="10" key="1">
    <citation type="submission" date="2019-06" db="EMBL/GenBank/DDBJ databases">
        <authorList>
            <person name="Zheng W."/>
        </authorList>
    </citation>
    <scope>NUCLEOTIDE SEQUENCE</scope>
    <source>
        <strain evidence="10">QDHG01</strain>
    </source>
</reference>
<dbReference type="SUPFAM" id="SSF116846">
    <property type="entry name" value="MIT domain"/>
    <property type="match status" value="1"/>
</dbReference>
<feature type="domain" description="AAA+ ATPase" evidence="8">
    <location>
        <begin position="152"/>
        <end position="288"/>
    </location>
</feature>
<evidence type="ECO:0000259" key="9">
    <source>
        <dbReference type="SMART" id="SM00745"/>
    </source>
</evidence>
<dbReference type="FunFam" id="3.40.50.300:FF:000043">
    <property type="entry name" value="Vacuolar protein sorting-associated protein 4"/>
    <property type="match status" value="1"/>
</dbReference>
<keyword evidence="4" id="KW-0967">Endosome</keyword>
<evidence type="ECO:0000313" key="10">
    <source>
        <dbReference type="EMBL" id="TNV78336.1"/>
    </source>
</evidence>
<dbReference type="GO" id="GO:0010008">
    <property type="term" value="C:endosome membrane"/>
    <property type="evidence" value="ECO:0007669"/>
    <property type="project" value="UniProtKB-SubCell"/>
</dbReference>
<dbReference type="AlphaFoldDB" id="A0A8J8T1P9"/>
<dbReference type="OrthoDB" id="29072at2759"/>
<keyword evidence="3 7" id="KW-0547">Nucleotide-binding</keyword>
<evidence type="ECO:0000256" key="5">
    <source>
        <dbReference type="ARBA" id="ARBA00022840"/>
    </source>
</evidence>
<dbReference type="PROSITE" id="PS00674">
    <property type="entry name" value="AAA"/>
    <property type="match status" value="1"/>
</dbReference>
<organism evidence="10 11">
    <name type="scientific">Halteria grandinella</name>
    <dbReference type="NCBI Taxonomy" id="5974"/>
    <lineage>
        <taxon>Eukaryota</taxon>
        <taxon>Sar</taxon>
        <taxon>Alveolata</taxon>
        <taxon>Ciliophora</taxon>
        <taxon>Intramacronucleata</taxon>
        <taxon>Spirotrichea</taxon>
        <taxon>Stichotrichia</taxon>
        <taxon>Sporadotrichida</taxon>
        <taxon>Halteriidae</taxon>
        <taxon>Halteria</taxon>
    </lineage>
</organism>